<dbReference type="AlphaFoldDB" id="A0A8H5CLB6"/>
<protein>
    <recommendedName>
        <fullName evidence="3">CRIM domain-containing protein</fullName>
    </recommendedName>
</protein>
<feature type="region of interest" description="Disordered" evidence="2">
    <location>
        <begin position="54"/>
        <end position="84"/>
    </location>
</feature>
<feature type="domain" description="CRIM" evidence="3">
    <location>
        <begin position="398"/>
        <end position="542"/>
    </location>
</feature>
<feature type="region of interest" description="Disordered" evidence="2">
    <location>
        <begin position="138"/>
        <end position="184"/>
    </location>
</feature>
<comment type="similarity">
    <text evidence="1">Belongs to the SIN1 family.</text>
</comment>
<dbReference type="PANTHER" id="PTHR13335:SF1">
    <property type="entry name" value="TARGET OF RAPAMYCIN COMPLEX 2 SUBUNIT MAPKAP1"/>
    <property type="match status" value="1"/>
</dbReference>
<feature type="compositionally biased region" description="Low complexity" evidence="2">
    <location>
        <begin position="212"/>
        <end position="221"/>
    </location>
</feature>
<proteinExistence type="inferred from homology"/>
<dbReference type="OrthoDB" id="241990at2759"/>
<dbReference type="GO" id="GO:0005886">
    <property type="term" value="C:plasma membrane"/>
    <property type="evidence" value="ECO:0007669"/>
    <property type="project" value="TreeGrafter"/>
</dbReference>
<evidence type="ECO:0000313" key="5">
    <source>
        <dbReference type="Proteomes" id="UP000559027"/>
    </source>
</evidence>
<dbReference type="GO" id="GO:0005546">
    <property type="term" value="F:phosphatidylinositol-4,5-bisphosphate binding"/>
    <property type="evidence" value="ECO:0007669"/>
    <property type="project" value="TreeGrafter"/>
</dbReference>
<keyword evidence="5" id="KW-1185">Reference proteome</keyword>
<evidence type="ECO:0000259" key="3">
    <source>
        <dbReference type="Pfam" id="PF16978"/>
    </source>
</evidence>
<comment type="caution">
    <text evidence="4">The sequence shown here is derived from an EMBL/GenBank/DDBJ whole genome shotgun (WGS) entry which is preliminary data.</text>
</comment>
<dbReference type="PANTHER" id="PTHR13335">
    <property type="entry name" value="TARGET OF RAPAMYCIN COMPLEX 2 SUBUNIT MAPKAP1"/>
    <property type="match status" value="1"/>
</dbReference>
<dbReference type="Proteomes" id="UP000559027">
    <property type="component" value="Unassembled WGS sequence"/>
</dbReference>
<dbReference type="InterPro" id="IPR008828">
    <property type="entry name" value="Sin1/Avo1"/>
</dbReference>
<reference evidence="4 5" key="1">
    <citation type="journal article" date="2020" name="ISME J.">
        <title>Uncovering the hidden diversity of litter-decomposition mechanisms in mushroom-forming fungi.</title>
        <authorList>
            <person name="Floudas D."/>
            <person name="Bentzer J."/>
            <person name="Ahren D."/>
            <person name="Johansson T."/>
            <person name="Persson P."/>
            <person name="Tunlid A."/>
        </authorList>
    </citation>
    <scope>NUCLEOTIDE SEQUENCE [LARGE SCALE GENOMIC DNA]</scope>
    <source>
        <strain evidence="4 5">CBS 146.42</strain>
    </source>
</reference>
<organism evidence="4 5">
    <name type="scientific">Leucocoprinus leucothites</name>
    <dbReference type="NCBI Taxonomy" id="201217"/>
    <lineage>
        <taxon>Eukaryota</taxon>
        <taxon>Fungi</taxon>
        <taxon>Dikarya</taxon>
        <taxon>Basidiomycota</taxon>
        <taxon>Agaricomycotina</taxon>
        <taxon>Agaricomycetes</taxon>
        <taxon>Agaricomycetidae</taxon>
        <taxon>Agaricales</taxon>
        <taxon>Agaricineae</taxon>
        <taxon>Agaricaceae</taxon>
        <taxon>Leucocoprinus</taxon>
    </lineage>
</organism>
<dbReference type="InterPro" id="IPR031567">
    <property type="entry name" value="CRIM_dom"/>
</dbReference>
<gene>
    <name evidence="4" type="ORF">D9756_011338</name>
</gene>
<dbReference type="GO" id="GO:0031932">
    <property type="term" value="C:TORC2 complex"/>
    <property type="evidence" value="ECO:0007669"/>
    <property type="project" value="InterPro"/>
</dbReference>
<feature type="region of interest" description="Disordered" evidence="2">
    <location>
        <begin position="206"/>
        <end position="264"/>
    </location>
</feature>
<accession>A0A8H5CLB6</accession>
<evidence type="ECO:0000256" key="1">
    <source>
        <dbReference type="ARBA" id="ARBA00009407"/>
    </source>
</evidence>
<name>A0A8H5CLB6_9AGAR</name>
<sequence length="561" mass="60911">MSIISDTEQLLDTQHPLVVSSRGRGLIRLQNHRLDPSYTSNPYITHATLADSDRWPELNMPQSPQISDDESERPSGFPRCQDSVSRKESFNLQACIQIKPEVPQAALRHHISTSTLAQDTSSLSSITTKDIAAVNAADWPKVPDGPLPPPPPPTHSLTAPPAMTASEGSSPRPEVTIEGPSTVEEAPVQKVVQFVPKFKGAAEMERRRRARMAANRGPNGALAVPAPVPQIRSFSSSEDEAQPQSSDESSEDSDFGPSRTRDVVDEVYEFDPDFAATRTTMTSDLSDDISVLSAGTNSISASSAPISYNANTRLRTRLSPVSETGHVIPQPRKDSLSVDKNFEMLTPAVSVEDTTGKAISPTALRNRSASGGSTKQSSPLAPDNLFARKKVLPIKPQQSALSGMLNGGKSSNPFTETYASVSGRSAPASTTVSVYFPHAKRPAGKPMDLTISRDATVEEVIFALWTFWEEGWLPKLDEGLSGPSDPKWEDRISACGWILRLAEDDGEVDDDFPPPDRLGKIVKFNADAYAILEATPAQIKQNREIETKIQRPIKTVKKTGR</sequence>
<dbReference type="GO" id="GO:0038203">
    <property type="term" value="P:TORC2 signaling"/>
    <property type="evidence" value="ECO:0007669"/>
    <property type="project" value="TreeGrafter"/>
</dbReference>
<evidence type="ECO:0000256" key="2">
    <source>
        <dbReference type="SAM" id="MobiDB-lite"/>
    </source>
</evidence>
<dbReference type="EMBL" id="JAACJO010000081">
    <property type="protein sequence ID" value="KAF5343835.1"/>
    <property type="molecule type" value="Genomic_DNA"/>
</dbReference>
<dbReference type="Pfam" id="PF16978">
    <property type="entry name" value="CRIM"/>
    <property type="match status" value="1"/>
</dbReference>
<dbReference type="GO" id="GO:0005737">
    <property type="term" value="C:cytoplasm"/>
    <property type="evidence" value="ECO:0007669"/>
    <property type="project" value="TreeGrafter"/>
</dbReference>
<evidence type="ECO:0000313" key="4">
    <source>
        <dbReference type="EMBL" id="KAF5343835.1"/>
    </source>
</evidence>
<feature type="compositionally biased region" description="Pro residues" evidence="2">
    <location>
        <begin position="143"/>
        <end position="154"/>
    </location>
</feature>